<dbReference type="EMBL" id="LKEB01000035">
    <property type="protein sequence ID" value="ROW08152.1"/>
    <property type="molecule type" value="Genomic_DNA"/>
</dbReference>
<dbReference type="InParanoid" id="A0A423WXA4"/>
<dbReference type="STRING" id="1230097.A0A423WXA4"/>
<dbReference type="InterPro" id="IPR029191">
    <property type="entry name" value="Uds1"/>
</dbReference>
<protein>
    <recommendedName>
        <fullName evidence="3">Up-regulated during septation protein 1 domain-containing protein</fullName>
    </recommendedName>
</protein>
<feature type="compositionally biased region" description="Polar residues" evidence="2">
    <location>
        <begin position="98"/>
        <end position="108"/>
    </location>
</feature>
<feature type="region of interest" description="Disordered" evidence="2">
    <location>
        <begin position="599"/>
        <end position="639"/>
    </location>
</feature>
<feature type="compositionally biased region" description="Low complexity" evidence="2">
    <location>
        <begin position="181"/>
        <end position="197"/>
    </location>
</feature>
<feature type="compositionally biased region" description="Polar residues" evidence="2">
    <location>
        <begin position="167"/>
        <end position="180"/>
    </location>
</feature>
<evidence type="ECO:0000256" key="2">
    <source>
        <dbReference type="SAM" id="MobiDB-lite"/>
    </source>
</evidence>
<sequence length="662" mass="73080">MGQKGDKVDKPHMSSLRVRLREHNLTRRRKVSVPELGPMTTVHETTIDSPTLPGRPPCHERSISAPGNDWRPDHIAYRTPTEEFGTYICPTGISVTSDPSGITNSRPQSPKDLPPLLIPGQTSSHARVMRQRSQRRLRSGSTSSNEPHQRPARTNGSPKMRAPYTPLSASQSTSTPMSANTDSSILPTPTSSTSEPRVSSKRWKAAINAAVMQADKEQNADIGQEKTTSKLACEAIPTSSVKQHRSNVSESSSNTGSIMDRGRPRRKNDNSATKRTGSVRSKSAERRAFENLPKGWKAPDAIQMLEQSEIAALQMQAVQQAARFEIMRKEDVDSLSRELRTLDERAEYLRRTYHSLRAGRRNLHSRICQYLRSPSGHNLKHEPMLKQEEALAELDASIDEWVNKLEQAENRRTRIRQKLLEHVAAAVALPVSGAVGACEDLHISMGVARPFTSTNISTPPRSPVKASITPRTGSSSPPHQRIIAHVPSTILEQPFIEGLTALPGYDQPEEQQRTAGPQMREAEELLTVEQRRAEVESIRIYAGEDVAALLVDVEQQMIRMSRAADHAAAVQEEDSNISDIKRKELHREHSHELLQGRVKTASSNASLNTAASTASSMTLPPSTYSPPTATTTTTGVKDQTPGEFLLTNAVFKPETATFRSKI</sequence>
<gene>
    <name evidence="4" type="ORF">VPNG_06889</name>
</gene>
<proteinExistence type="predicted"/>
<evidence type="ECO:0000313" key="4">
    <source>
        <dbReference type="EMBL" id="ROW08152.1"/>
    </source>
</evidence>
<evidence type="ECO:0000259" key="3">
    <source>
        <dbReference type="Pfam" id="PF15456"/>
    </source>
</evidence>
<feature type="region of interest" description="Disordered" evidence="2">
    <location>
        <begin position="454"/>
        <end position="479"/>
    </location>
</feature>
<feature type="compositionally biased region" description="Low complexity" evidence="2">
    <location>
        <begin position="246"/>
        <end position="257"/>
    </location>
</feature>
<dbReference type="Proteomes" id="UP000285146">
    <property type="component" value="Unassembled WGS sequence"/>
</dbReference>
<feature type="coiled-coil region" evidence="1">
    <location>
        <begin position="384"/>
        <end position="425"/>
    </location>
</feature>
<feature type="domain" description="Up-regulated during septation protein 1" evidence="3">
    <location>
        <begin position="311"/>
        <end position="429"/>
    </location>
</feature>
<accession>A0A423WXA4</accession>
<feature type="compositionally biased region" description="Polar residues" evidence="2">
    <location>
        <begin position="270"/>
        <end position="281"/>
    </location>
</feature>
<feature type="compositionally biased region" description="Polar residues" evidence="2">
    <location>
        <begin position="469"/>
        <end position="478"/>
    </location>
</feature>
<dbReference type="OrthoDB" id="5429395at2759"/>
<organism evidence="4 5">
    <name type="scientific">Cytospora leucostoma</name>
    <dbReference type="NCBI Taxonomy" id="1230097"/>
    <lineage>
        <taxon>Eukaryota</taxon>
        <taxon>Fungi</taxon>
        <taxon>Dikarya</taxon>
        <taxon>Ascomycota</taxon>
        <taxon>Pezizomycotina</taxon>
        <taxon>Sordariomycetes</taxon>
        <taxon>Sordariomycetidae</taxon>
        <taxon>Diaporthales</taxon>
        <taxon>Cytosporaceae</taxon>
        <taxon>Cytospora</taxon>
    </lineage>
</organism>
<comment type="caution">
    <text evidence="4">The sequence shown here is derived from an EMBL/GenBank/DDBJ whole genome shotgun (WGS) entry which is preliminary data.</text>
</comment>
<keyword evidence="1" id="KW-0175">Coiled coil</keyword>
<name>A0A423WXA4_9PEZI</name>
<evidence type="ECO:0000256" key="1">
    <source>
        <dbReference type="SAM" id="Coils"/>
    </source>
</evidence>
<feature type="compositionally biased region" description="Low complexity" evidence="2">
    <location>
        <begin position="600"/>
        <end position="634"/>
    </location>
</feature>
<reference evidence="4 5" key="1">
    <citation type="submission" date="2015-09" db="EMBL/GenBank/DDBJ databases">
        <title>Host preference determinants of Valsa canker pathogens revealed by comparative genomics.</title>
        <authorList>
            <person name="Yin Z."/>
            <person name="Huang L."/>
        </authorList>
    </citation>
    <scope>NUCLEOTIDE SEQUENCE [LARGE SCALE GENOMIC DNA]</scope>
    <source>
        <strain evidence="4 5">SXYLt</strain>
    </source>
</reference>
<feature type="compositionally biased region" description="Basic residues" evidence="2">
    <location>
        <begin position="127"/>
        <end position="138"/>
    </location>
</feature>
<dbReference type="Pfam" id="PF15456">
    <property type="entry name" value="Uds1"/>
    <property type="match status" value="1"/>
</dbReference>
<keyword evidence="5" id="KW-1185">Reference proteome</keyword>
<evidence type="ECO:0000313" key="5">
    <source>
        <dbReference type="Proteomes" id="UP000285146"/>
    </source>
</evidence>
<feature type="region of interest" description="Disordered" evidence="2">
    <location>
        <begin position="43"/>
        <end position="73"/>
    </location>
</feature>
<feature type="region of interest" description="Disordered" evidence="2">
    <location>
        <begin position="98"/>
        <end position="201"/>
    </location>
</feature>
<dbReference type="AlphaFoldDB" id="A0A423WXA4"/>
<feature type="region of interest" description="Disordered" evidence="2">
    <location>
        <begin position="236"/>
        <end position="287"/>
    </location>
</feature>